<dbReference type="Pfam" id="PF00749">
    <property type="entry name" value="tRNA-synt_1c"/>
    <property type="match status" value="1"/>
</dbReference>
<dbReference type="InterPro" id="IPR000924">
    <property type="entry name" value="Glu/Gln-tRNA-synth"/>
</dbReference>
<dbReference type="InterPro" id="IPR049940">
    <property type="entry name" value="GluQ/Sye"/>
</dbReference>
<feature type="binding site" evidence="7">
    <location>
        <position position="210"/>
    </location>
    <ligand>
        <name>L-glutamate</name>
        <dbReference type="ChEBI" id="CHEBI:29985"/>
    </ligand>
</feature>
<keyword evidence="1 7" id="KW-0436">Ligase</keyword>
<evidence type="ECO:0000256" key="8">
    <source>
        <dbReference type="RuleBase" id="RU363037"/>
    </source>
</evidence>
<comment type="caution">
    <text evidence="10">The sequence shown here is derived from an EMBL/GenBank/DDBJ whole genome shotgun (WGS) entry which is preliminary data.</text>
</comment>
<proteinExistence type="inferred from homology"/>
<dbReference type="EMBL" id="JAGGKP010000001">
    <property type="protein sequence ID" value="MBP1936314.1"/>
    <property type="molecule type" value="Genomic_DNA"/>
</dbReference>
<gene>
    <name evidence="7" type="primary">gluQ</name>
    <name evidence="10" type="ORF">J2Z20_001175</name>
</gene>
<dbReference type="InterPro" id="IPR014729">
    <property type="entry name" value="Rossmann-like_a/b/a_fold"/>
</dbReference>
<keyword evidence="6 7" id="KW-0030">Aminoacyl-tRNA synthetase</keyword>
<dbReference type="HAMAP" id="MF_01428">
    <property type="entry name" value="Glu_Q_tRNA_synth"/>
    <property type="match status" value="1"/>
</dbReference>
<evidence type="ECO:0000256" key="7">
    <source>
        <dbReference type="HAMAP-Rule" id="MF_01428"/>
    </source>
</evidence>
<keyword evidence="4 7" id="KW-0862">Zinc</keyword>
<dbReference type="InterPro" id="IPR020058">
    <property type="entry name" value="Glu/Gln-tRNA-synth_Ib_cat-dom"/>
</dbReference>
<dbReference type="SUPFAM" id="SSF52374">
    <property type="entry name" value="Nucleotidylyl transferase"/>
    <property type="match status" value="1"/>
</dbReference>
<comment type="cofactor">
    <cofactor evidence="7">
        <name>Zn(2+)</name>
        <dbReference type="ChEBI" id="CHEBI:29105"/>
    </cofactor>
    <text evidence="7">Binds 1 zinc ion per subunit.</text>
</comment>
<dbReference type="InterPro" id="IPR001412">
    <property type="entry name" value="aa-tRNA-synth_I_CS"/>
</dbReference>
<dbReference type="PRINTS" id="PR00987">
    <property type="entry name" value="TRNASYNTHGLU"/>
</dbReference>
<feature type="binding site" evidence="7">
    <location>
        <position position="41"/>
    </location>
    <ligand>
        <name>L-glutamate</name>
        <dbReference type="ChEBI" id="CHEBI:29985"/>
    </ligand>
</feature>
<comment type="similarity">
    <text evidence="7">Belongs to the class-I aminoacyl-tRNA synthetase family. GluQ subfamily.</text>
</comment>
<protein>
    <recommendedName>
        <fullName evidence="7">Glutamyl-Q tRNA(Asp) synthetase</fullName>
        <shortName evidence="7">Glu-Q-RSs</shortName>
        <ecNumber evidence="7">6.1.1.-</ecNumber>
    </recommendedName>
</protein>
<dbReference type="NCBIfam" id="NF004315">
    <property type="entry name" value="PRK05710.1-4"/>
    <property type="match status" value="1"/>
</dbReference>
<evidence type="ECO:0000256" key="4">
    <source>
        <dbReference type="ARBA" id="ARBA00022833"/>
    </source>
</evidence>
<dbReference type="NCBIfam" id="TIGR03838">
    <property type="entry name" value="queuosine_YadB"/>
    <property type="match status" value="1"/>
</dbReference>
<keyword evidence="3 7" id="KW-0547">Nucleotide-binding</keyword>
<dbReference type="InterPro" id="IPR022380">
    <property type="entry name" value="Glu-Q_tRNA(Asp)_Synthase"/>
</dbReference>
<evidence type="ECO:0000313" key="11">
    <source>
        <dbReference type="Proteomes" id="UP001519273"/>
    </source>
</evidence>
<evidence type="ECO:0000256" key="1">
    <source>
        <dbReference type="ARBA" id="ARBA00022598"/>
    </source>
</evidence>
<feature type="binding site" evidence="7">
    <location>
        <begin position="5"/>
        <end position="9"/>
    </location>
    <ligand>
        <name>L-glutamate</name>
        <dbReference type="ChEBI" id="CHEBI:29985"/>
    </ligand>
</feature>
<sequence length="319" mass="35208">MRRGRFAPTPSGMIHLGNARTALLAWLQMRAVRGEFILRVEDIDIHRSKPHIAEQIIDDLYWLGIDWDEGPDVGGSYGPYRQSERQHLYEQALLKLSQGQYLYPCYCSRAQLLSVASAPHGIASEGPAYNGQCRSLTTEQRLVKAADKVPSLRFKTPEGNISFADQIAGLQSFSASYGGDFIVKRADGIISYQLAVVVDDAAMGITDVLRGWDLLDSTPRQLLLYKALGLNAPSFAHVPLLYGPDGQRLAKRHGAIALHSIRAQGISPEKVVGYLAYMSGLIPKPEPVKASELIEHFEPKAVSTTPFTLNEQILEQLLL</sequence>
<keyword evidence="5 7" id="KW-0067">ATP-binding</keyword>
<dbReference type="PANTHER" id="PTHR43311">
    <property type="entry name" value="GLUTAMATE--TRNA LIGASE"/>
    <property type="match status" value="1"/>
</dbReference>
<feature type="binding site" evidence="7">
    <location>
        <position position="129"/>
    </location>
    <ligand>
        <name>Zn(2+)</name>
        <dbReference type="ChEBI" id="CHEBI:29105"/>
    </ligand>
</feature>
<dbReference type="EC" id="6.1.1.-" evidence="7"/>
<evidence type="ECO:0000256" key="6">
    <source>
        <dbReference type="ARBA" id="ARBA00023146"/>
    </source>
</evidence>
<dbReference type="NCBIfam" id="NF004314">
    <property type="entry name" value="PRK05710.1-3"/>
    <property type="match status" value="1"/>
</dbReference>
<evidence type="ECO:0000256" key="2">
    <source>
        <dbReference type="ARBA" id="ARBA00022723"/>
    </source>
</evidence>
<evidence type="ECO:0000313" key="10">
    <source>
        <dbReference type="EMBL" id="MBP1936314.1"/>
    </source>
</evidence>
<feature type="short sequence motif" description="'HIGH' region" evidence="7">
    <location>
        <begin position="8"/>
        <end position="18"/>
    </location>
</feature>
<feature type="domain" description="Glutamyl/glutaminyl-tRNA synthetase class Ib catalytic" evidence="9">
    <location>
        <begin position="4"/>
        <end position="314"/>
    </location>
</feature>
<feature type="short sequence motif" description="'KMSKS' region" evidence="7">
    <location>
        <begin position="248"/>
        <end position="252"/>
    </location>
</feature>
<comment type="function">
    <text evidence="7">Catalyzes the tRNA-independent activation of glutamate in presence of ATP and the subsequent transfer of glutamate onto a tRNA(Asp). Glutamate is transferred on the 2-amino-5-(4,5-dihydroxy-2-cyclopenten-1-yl) moiety of the queuosine in the wobble position of the QUC anticodon.</text>
</comment>
<keyword evidence="11" id="KW-1185">Reference proteome</keyword>
<evidence type="ECO:0000259" key="9">
    <source>
        <dbReference type="Pfam" id="PF00749"/>
    </source>
</evidence>
<evidence type="ECO:0000256" key="3">
    <source>
        <dbReference type="ARBA" id="ARBA00022741"/>
    </source>
</evidence>
<feature type="binding site" evidence="7">
    <location>
        <position position="251"/>
    </location>
    <ligand>
        <name>ATP</name>
        <dbReference type="ChEBI" id="CHEBI:30616"/>
    </ligand>
</feature>
<reference evidence="10 11" key="1">
    <citation type="submission" date="2021-03" db="EMBL/GenBank/DDBJ databases">
        <title>Genomic Encyclopedia of Type Strains, Phase IV (KMG-IV): sequencing the most valuable type-strain genomes for metagenomic binning, comparative biology and taxonomic classification.</title>
        <authorList>
            <person name="Goeker M."/>
        </authorList>
    </citation>
    <scope>NUCLEOTIDE SEQUENCE [LARGE SCALE GENOMIC DNA]</scope>
    <source>
        <strain evidence="10 11">DSM 23491</strain>
    </source>
</reference>
<feature type="binding site" evidence="7">
    <location>
        <position position="107"/>
    </location>
    <ligand>
        <name>Zn(2+)</name>
        <dbReference type="ChEBI" id="CHEBI:29105"/>
    </ligand>
</feature>
<organism evidence="10 11">
    <name type="scientific">Paenibacillus sediminis</name>
    <dbReference type="NCBI Taxonomy" id="664909"/>
    <lineage>
        <taxon>Bacteria</taxon>
        <taxon>Bacillati</taxon>
        <taxon>Bacillota</taxon>
        <taxon>Bacilli</taxon>
        <taxon>Bacillales</taxon>
        <taxon>Paenibacillaceae</taxon>
        <taxon>Paenibacillus</taxon>
    </lineage>
</organism>
<dbReference type="Gene3D" id="3.40.50.620">
    <property type="entry name" value="HUPs"/>
    <property type="match status" value="1"/>
</dbReference>
<feature type="binding site" evidence="7">
    <location>
        <position position="133"/>
    </location>
    <ligand>
        <name>Zn(2+)</name>
        <dbReference type="ChEBI" id="CHEBI:29105"/>
    </ligand>
</feature>
<feature type="binding site" evidence="7">
    <location>
        <position position="192"/>
    </location>
    <ligand>
        <name>L-glutamate</name>
        <dbReference type="ChEBI" id="CHEBI:29985"/>
    </ligand>
</feature>
<name>A0ABS4H1B3_9BACL</name>
<feature type="binding site" evidence="7">
    <location>
        <position position="105"/>
    </location>
    <ligand>
        <name>Zn(2+)</name>
        <dbReference type="ChEBI" id="CHEBI:29105"/>
    </ligand>
</feature>
<accession>A0ABS4H1B3</accession>
<keyword evidence="2 7" id="KW-0479">Metal-binding</keyword>
<dbReference type="PANTHER" id="PTHR43311:SF1">
    <property type="entry name" value="GLUTAMYL-Q TRNA(ASP) SYNTHETASE"/>
    <property type="match status" value="1"/>
</dbReference>
<dbReference type="Proteomes" id="UP001519273">
    <property type="component" value="Unassembled WGS sequence"/>
</dbReference>
<evidence type="ECO:0000256" key="5">
    <source>
        <dbReference type="ARBA" id="ARBA00022840"/>
    </source>
</evidence>
<keyword evidence="8" id="KW-0648">Protein biosynthesis</keyword>
<dbReference type="GO" id="GO:0004818">
    <property type="term" value="F:glutamate-tRNA ligase activity"/>
    <property type="evidence" value="ECO:0007669"/>
    <property type="project" value="UniProtKB-EC"/>
</dbReference>
<dbReference type="PROSITE" id="PS00178">
    <property type="entry name" value="AA_TRNA_LIGASE_I"/>
    <property type="match status" value="1"/>
</dbReference>
<dbReference type="RefSeq" id="WP_209846386.1">
    <property type="nucleotide sequence ID" value="NZ_CBCRVE010000002.1"/>
</dbReference>